<evidence type="ECO:0000256" key="1">
    <source>
        <dbReference type="SAM" id="MobiDB-lite"/>
    </source>
</evidence>
<dbReference type="Proteomes" id="UP000243459">
    <property type="component" value="Chromosome 7"/>
</dbReference>
<reference evidence="3" key="1">
    <citation type="journal article" date="2017" name="Nat. Commun.">
        <title>The asparagus genome sheds light on the origin and evolution of a young Y chromosome.</title>
        <authorList>
            <person name="Harkess A."/>
            <person name="Zhou J."/>
            <person name="Xu C."/>
            <person name="Bowers J.E."/>
            <person name="Van der Hulst R."/>
            <person name="Ayyampalayam S."/>
            <person name="Mercati F."/>
            <person name="Riccardi P."/>
            <person name="McKain M.R."/>
            <person name="Kakrana A."/>
            <person name="Tang H."/>
            <person name="Ray J."/>
            <person name="Groenendijk J."/>
            <person name="Arikit S."/>
            <person name="Mathioni S.M."/>
            <person name="Nakano M."/>
            <person name="Shan H."/>
            <person name="Telgmann-Rauber A."/>
            <person name="Kanno A."/>
            <person name="Yue Z."/>
            <person name="Chen H."/>
            <person name="Li W."/>
            <person name="Chen Y."/>
            <person name="Xu X."/>
            <person name="Zhang Y."/>
            <person name="Luo S."/>
            <person name="Chen H."/>
            <person name="Gao J."/>
            <person name="Mao Z."/>
            <person name="Pires J.C."/>
            <person name="Luo M."/>
            <person name="Kudrna D."/>
            <person name="Wing R.A."/>
            <person name="Meyers B.C."/>
            <person name="Yi K."/>
            <person name="Kong H."/>
            <person name="Lavrijsen P."/>
            <person name="Sunseri F."/>
            <person name="Falavigna A."/>
            <person name="Ye Y."/>
            <person name="Leebens-Mack J.H."/>
            <person name="Chen G."/>
        </authorList>
    </citation>
    <scope>NUCLEOTIDE SEQUENCE [LARGE SCALE GENOMIC DNA]</scope>
    <source>
        <strain evidence="3">cv. DH0086</strain>
    </source>
</reference>
<evidence type="ECO:0000313" key="3">
    <source>
        <dbReference type="Proteomes" id="UP000243459"/>
    </source>
</evidence>
<name>A0A5P1E8G6_ASPOF</name>
<feature type="region of interest" description="Disordered" evidence="1">
    <location>
        <begin position="1"/>
        <end position="86"/>
    </location>
</feature>
<protein>
    <submittedName>
        <fullName evidence="2">Uncharacterized protein</fullName>
    </submittedName>
</protein>
<dbReference type="AlphaFoldDB" id="A0A5P1E8G6"/>
<dbReference type="Gramene" id="ONK62128">
    <property type="protein sequence ID" value="ONK62128"/>
    <property type="gene ID" value="A4U43_C07F640"/>
</dbReference>
<evidence type="ECO:0000313" key="2">
    <source>
        <dbReference type="EMBL" id="ONK62128.1"/>
    </source>
</evidence>
<feature type="compositionally biased region" description="Basic and acidic residues" evidence="1">
    <location>
        <begin position="15"/>
        <end position="27"/>
    </location>
</feature>
<sequence length="126" mass="13432">MINSRAEVGRSAQAADEKPTNLKKGADDGAGEGWRPAAGAEVSLTPKRGSRRSGGRKWGDMKLLSRRRRRSSGERAGSGGLRCGSGEIWDGNSRSRVFEERFGERGISGRGEQRGCGAKSLVRNGG</sequence>
<organism evidence="2 3">
    <name type="scientific">Asparagus officinalis</name>
    <name type="common">Garden asparagus</name>
    <dbReference type="NCBI Taxonomy" id="4686"/>
    <lineage>
        <taxon>Eukaryota</taxon>
        <taxon>Viridiplantae</taxon>
        <taxon>Streptophyta</taxon>
        <taxon>Embryophyta</taxon>
        <taxon>Tracheophyta</taxon>
        <taxon>Spermatophyta</taxon>
        <taxon>Magnoliopsida</taxon>
        <taxon>Liliopsida</taxon>
        <taxon>Asparagales</taxon>
        <taxon>Asparagaceae</taxon>
        <taxon>Asparagoideae</taxon>
        <taxon>Asparagus</taxon>
    </lineage>
</organism>
<dbReference type="EMBL" id="CM007387">
    <property type="protein sequence ID" value="ONK62128.1"/>
    <property type="molecule type" value="Genomic_DNA"/>
</dbReference>
<gene>
    <name evidence="2" type="ORF">A4U43_C07F640</name>
</gene>
<proteinExistence type="predicted"/>
<feature type="region of interest" description="Disordered" evidence="1">
    <location>
        <begin position="107"/>
        <end position="126"/>
    </location>
</feature>
<accession>A0A5P1E8G6</accession>
<keyword evidence="3" id="KW-1185">Reference proteome</keyword>